<organism evidence="2 3">
    <name type="scientific">Galendromus occidentalis</name>
    <name type="common">western predatory mite</name>
    <dbReference type="NCBI Taxonomy" id="34638"/>
    <lineage>
        <taxon>Eukaryota</taxon>
        <taxon>Metazoa</taxon>
        <taxon>Ecdysozoa</taxon>
        <taxon>Arthropoda</taxon>
        <taxon>Chelicerata</taxon>
        <taxon>Arachnida</taxon>
        <taxon>Acari</taxon>
        <taxon>Parasitiformes</taxon>
        <taxon>Mesostigmata</taxon>
        <taxon>Gamasina</taxon>
        <taxon>Phytoseioidea</taxon>
        <taxon>Phytoseiidae</taxon>
        <taxon>Typhlodrominae</taxon>
        <taxon>Galendromus</taxon>
    </lineage>
</organism>
<dbReference type="Proteomes" id="UP000694867">
    <property type="component" value="Unplaced"/>
</dbReference>
<dbReference type="AlphaFoldDB" id="A0AAJ7SI27"/>
<protein>
    <submittedName>
        <fullName evidence="3">Uncharacterized protein LOC114828438</fullName>
    </submittedName>
</protein>
<evidence type="ECO:0000313" key="3">
    <source>
        <dbReference type="RefSeq" id="XP_028968441.1"/>
    </source>
</evidence>
<keyword evidence="2" id="KW-1185">Reference proteome</keyword>
<gene>
    <name evidence="3" type="primary">LOC114828438</name>
</gene>
<evidence type="ECO:0000256" key="1">
    <source>
        <dbReference type="SAM" id="Phobius"/>
    </source>
</evidence>
<evidence type="ECO:0000313" key="2">
    <source>
        <dbReference type="Proteomes" id="UP000694867"/>
    </source>
</evidence>
<dbReference type="InterPro" id="IPR036116">
    <property type="entry name" value="FN3_sf"/>
</dbReference>
<keyword evidence="1" id="KW-0812">Transmembrane</keyword>
<reference evidence="3" key="1">
    <citation type="submission" date="2025-08" db="UniProtKB">
        <authorList>
            <consortium name="RefSeq"/>
        </authorList>
    </citation>
    <scope>IDENTIFICATION</scope>
</reference>
<name>A0AAJ7SI27_9ACAR</name>
<sequence length="377" mass="43159">MTARCRAQCLNKFVTDAPTKDCSDSFSCWSCWTLCDKLYRDVNVNAWNQICDNGALCTEGCQESCRFYNSHSELIEATRTDTHFTHPLKYEVDDRHNVVLLSWTCPEGNDRIEPLVYVLTGYDGSAEEILDQTYFHNLTISRDFLRLFSNIRLTAYDSNGKVAEMERSLHDFKLEQWSPSLNSLKFSRKFTVREVDAYISWPRFTDEDITYEVEWKRVENSFDITGHLTTQKNAAVVSLWPNALYQVKVQAIRGDVPDVVAQSETIFFYTKPHGEVPVPRARCNGRCIDEEFLVYCAIVVVALTGLFGLLCLTFCRKSRSGVTANDIESGSVKYPPIGRPNFVRLVAPPPPYKMFHNDDRFSWTPSPLGKDKEIIQA</sequence>
<dbReference type="KEGG" id="goe:114828438"/>
<dbReference type="InterPro" id="IPR003961">
    <property type="entry name" value="FN3_dom"/>
</dbReference>
<dbReference type="CDD" id="cd00063">
    <property type="entry name" value="FN3"/>
    <property type="match status" value="1"/>
</dbReference>
<dbReference type="GeneID" id="114828438"/>
<dbReference type="SUPFAM" id="SSF49265">
    <property type="entry name" value="Fibronectin type III"/>
    <property type="match status" value="1"/>
</dbReference>
<feature type="transmembrane region" description="Helical" evidence="1">
    <location>
        <begin position="292"/>
        <end position="315"/>
    </location>
</feature>
<dbReference type="RefSeq" id="XP_028968441.1">
    <property type="nucleotide sequence ID" value="XM_029112608.1"/>
</dbReference>
<keyword evidence="1" id="KW-0472">Membrane</keyword>
<keyword evidence="1" id="KW-1133">Transmembrane helix</keyword>
<accession>A0AAJ7SI27</accession>
<proteinExistence type="predicted"/>